<dbReference type="RefSeq" id="WP_006101734.1">
    <property type="nucleotide sequence ID" value="NZ_DS989851.1"/>
</dbReference>
<dbReference type="Gene3D" id="2.70.70.10">
    <property type="entry name" value="Glucose Permease (Domain IIA)"/>
    <property type="match status" value="1"/>
</dbReference>
<feature type="signal peptide" evidence="1">
    <location>
        <begin position="1"/>
        <end position="26"/>
    </location>
</feature>
<dbReference type="OrthoDB" id="507840at2"/>
<dbReference type="Gene3D" id="3.10.350.10">
    <property type="entry name" value="LysM domain"/>
    <property type="match status" value="1"/>
</dbReference>
<name>B4VT30_9CYAN</name>
<dbReference type="STRING" id="118168.MC7420_788"/>
<dbReference type="SUPFAM" id="SSF54106">
    <property type="entry name" value="LysM domain"/>
    <property type="match status" value="1"/>
</dbReference>
<dbReference type="Pfam" id="PF01476">
    <property type="entry name" value="LysM"/>
    <property type="match status" value="1"/>
</dbReference>
<sequence>MTFHRWLPIVSTLICLVAPISNPATAQSSSPSENSCPAPALSRLQKHKVAPGETLDSIAQRYSLIPETLAELNPSLSQKSMPVGREILIPPFNGIRVQVPAGASWQDLAEAYGIRADILFEVNGCPPQPPDMVFVSGVNWVLANRKPVENYTGFPGYPLPALAPMGFNYGWHQNDDGQTQFHSGIDLLADPGTTVLAVDSGTVAFAGQQGTYGNLVVINHQGGRQTRYAHLSRLSVRTGQRIKPGTPLGAVGTTGSPDIDQPHLHFEVRFNAPAGWVAQDPELHLTARPINDE</sequence>
<dbReference type="Proteomes" id="UP000003835">
    <property type="component" value="Unassembled WGS sequence"/>
</dbReference>
<dbReference type="InterPro" id="IPR011055">
    <property type="entry name" value="Dup_hybrid_motif"/>
</dbReference>
<dbReference type="CDD" id="cd00118">
    <property type="entry name" value="LysM"/>
    <property type="match status" value="1"/>
</dbReference>
<dbReference type="EMBL" id="DS989851">
    <property type="protein sequence ID" value="EDX74914.1"/>
    <property type="molecule type" value="Genomic_DNA"/>
</dbReference>
<evidence type="ECO:0000259" key="2">
    <source>
        <dbReference type="PROSITE" id="PS51782"/>
    </source>
</evidence>
<proteinExistence type="predicted"/>
<keyword evidence="4" id="KW-1185">Reference proteome</keyword>
<evidence type="ECO:0000256" key="1">
    <source>
        <dbReference type="SAM" id="SignalP"/>
    </source>
</evidence>
<protein>
    <submittedName>
        <fullName evidence="3">M23 peptidase domain protein</fullName>
    </submittedName>
</protein>
<feature type="chain" id="PRO_5002827636" evidence="1">
    <location>
        <begin position="27"/>
        <end position="293"/>
    </location>
</feature>
<dbReference type="PROSITE" id="PS51782">
    <property type="entry name" value="LYSM"/>
    <property type="match status" value="1"/>
</dbReference>
<dbReference type="SMART" id="SM00257">
    <property type="entry name" value="LysM"/>
    <property type="match status" value="1"/>
</dbReference>
<evidence type="ECO:0000313" key="3">
    <source>
        <dbReference type="EMBL" id="EDX74914.1"/>
    </source>
</evidence>
<dbReference type="PANTHER" id="PTHR21666:SF290">
    <property type="entry name" value="PEPTIDASE M23 DOMAIN PROTEIN"/>
    <property type="match status" value="1"/>
</dbReference>
<dbReference type="InterPro" id="IPR018392">
    <property type="entry name" value="LysM"/>
</dbReference>
<accession>B4VT30</accession>
<feature type="domain" description="LysM" evidence="2">
    <location>
        <begin position="45"/>
        <end position="89"/>
    </location>
</feature>
<gene>
    <name evidence="3" type="ORF">MC7420_788</name>
</gene>
<dbReference type="GO" id="GO:0004222">
    <property type="term" value="F:metalloendopeptidase activity"/>
    <property type="evidence" value="ECO:0007669"/>
    <property type="project" value="TreeGrafter"/>
</dbReference>
<organism evidence="3 4">
    <name type="scientific">Coleofasciculus chthonoplastes PCC 7420</name>
    <dbReference type="NCBI Taxonomy" id="118168"/>
    <lineage>
        <taxon>Bacteria</taxon>
        <taxon>Bacillati</taxon>
        <taxon>Cyanobacteriota</taxon>
        <taxon>Cyanophyceae</taxon>
        <taxon>Coleofasciculales</taxon>
        <taxon>Coleofasciculaceae</taxon>
        <taxon>Coleofasciculus</taxon>
    </lineage>
</organism>
<dbReference type="PANTHER" id="PTHR21666">
    <property type="entry name" value="PEPTIDASE-RELATED"/>
    <property type="match status" value="1"/>
</dbReference>
<reference evidence="3 4" key="1">
    <citation type="submission" date="2008-07" db="EMBL/GenBank/DDBJ databases">
        <authorList>
            <person name="Tandeau de Marsac N."/>
            <person name="Ferriera S."/>
            <person name="Johnson J."/>
            <person name="Kravitz S."/>
            <person name="Beeson K."/>
            <person name="Sutton G."/>
            <person name="Rogers Y.-H."/>
            <person name="Friedman R."/>
            <person name="Frazier M."/>
            <person name="Venter J.C."/>
        </authorList>
    </citation>
    <scope>NUCLEOTIDE SEQUENCE [LARGE SCALE GENOMIC DNA]</scope>
    <source>
        <strain evidence="3 4">PCC 7420</strain>
    </source>
</reference>
<dbReference type="HOGENOM" id="CLU_029425_7_1_3"/>
<dbReference type="SUPFAM" id="SSF51261">
    <property type="entry name" value="Duplicated hybrid motif"/>
    <property type="match status" value="1"/>
</dbReference>
<dbReference type="eggNOG" id="COG0739">
    <property type="taxonomic scope" value="Bacteria"/>
</dbReference>
<dbReference type="InterPro" id="IPR050570">
    <property type="entry name" value="Cell_wall_metabolism_enzyme"/>
</dbReference>
<dbReference type="InterPro" id="IPR016047">
    <property type="entry name" value="M23ase_b-sheet_dom"/>
</dbReference>
<evidence type="ECO:0000313" key="4">
    <source>
        <dbReference type="Proteomes" id="UP000003835"/>
    </source>
</evidence>
<dbReference type="CDD" id="cd12797">
    <property type="entry name" value="M23_peptidase"/>
    <property type="match status" value="1"/>
</dbReference>
<dbReference type="AlphaFoldDB" id="B4VT30"/>
<dbReference type="InterPro" id="IPR036779">
    <property type="entry name" value="LysM_dom_sf"/>
</dbReference>
<dbReference type="Pfam" id="PF01551">
    <property type="entry name" value="Peptidase_M23"/>
    <property type="match status" value="1"/>
</dbReference>
<keyword evidence="1" id="KW-0732">Signal</keyword>
<dbReference type="eggNOG" id="COG1388">
    <property type="taxonomic scope" value="Bacteria"/>
</dbReference>